<dbReference type="EMBL" id="JBHSUA010000015">
    <property type="protein sequence ID" value="MFC6396767.1"/>
    <property type="molecule type" value="Genomic_DNA"/>
</dbReference>
<feature type="transmembrane region" description="Helical" evidence="9">
    <location>
        <begin position="191"/>
        <end position="210"/>
    </location>
</feature>
<keyword evidence="7" id="KW-0594">Phospholipid biosynthesis</keyword>
<dbReference type="SUPFAM" id="SSF48317">
    <property type="entry name" value="Acid phosphatase/Vanadium-dependent haloperoxidase"/>
    <property type="match status" value="1"/>
</dbReference>
<feature type="transmembrane region" description="Helical" evidence="9">
    <location>
        <begin position="12"/>
        <end position="35"/>
    </location>
</feature>
<dbReference type="InterPro" id="IPR016064">
    <property type="entry name" value="NAD/diacylglycerol_kinase_sf"/>
</dbReference>
<dbReference type="Gene3D" id="1.20.144.10">
    <property type="entry name" value="Phosphatidic acid phosphatase type 2/haloperoxidase"/>
    <property type="match status" value="1"/>
</dbReference>
<evidence type="ECO:0000256" key="3">
    <source>
        <dbReference type="ARBA" id="ARBA00022679"/>
    </source>
</evidence>
<accession>A0ABW1X3K7</accession>
<gene>
    <name evidence="11" type="ORF">ACFP57_07170</name>
</gene>
<dbReference type="Gene3D" id="3.40.50.10330">
    <property type="entry name" value="Probable inorganic polyphosphate/atp-NAD kinase, domain 1"/>
    <property type="match status" value="1"/>
</dbReference>
<keyword evidence="6" id="KW-0067">ATP-binding</keyword>
<keyword evidence="3" id="KW-0808">Transferase</keyword>
<dbReference type="SUPFAM" id="SSF111331">
    <property type="entry name" value="NAD kinase/diacylglycerol kinase-like"/>
    <property type="match status" value="1"/>
</dbReference>
<keyword evidence="7" id="KW-0443">Lipid metabolism</keyword>
<name>A0ABW1X3K7_9ACTN</name>
<keyword evidence="7" id="KW-0444">Lipid biosynthesis</keyword>
<dbReference type="Pfam" id="PF00781">
    <property type="entry name" value="DAGK_cat"/>
    <property type="match status" value="1"/>
</dbReference>
<dbReference type="InterPro" id="IPR045540">
    <property type="entry name" value="YegS/DAGK_C"/>
</dbReference>
<dbReference type="InterPro" id="IPR000326">
    <property type="entry name" value="PAP2/HPO"/>
</dbReference>
<feature type="transmembrane region" description="Helical" evidence="9">
    <location>
        <begin position="129"/>
        <end position="147"/>
    </location>
</feature>
<dbReference type="Pfam" id="PF19279">
    <property type="entry name" value="YegS_C"/>
    <property type="match status" value="1"/>
</dbReference>
<keyword evidence="12" id="KW-1185">Reference proteome</keyword>
<reference evidence="12" key="1">
    <citation type="journal article" date="2019" name="Int. J. Syst. Evol. Microbiol.">
        <title>The Global Catalogue of Microorganisms (GCM) 10K type strain sequencing project: providing services to taxonomists for standard genome sequencing and annotation.</title>
        <authorList>
            <consortium name="The Broad Institute Genomics Platform"/>
            <consortium name="The Broad Institute Genome Sequencing Center for Infectious Disease"/>
            <person name="Wu L."/>
            <person name="Ma J."/>
        </authorList>
    </citation>
    <scope>NUCLEOTIDE SEQUENCE [LARGE SCALE GENOMIC DNA]</scope>
    <source>
        <strain evidence="12">CGMCC 1.15277</strain>
    </source>
</reference>
<evidence type="ECO:0000256" key="6">
    <source>
        <dbReference type="ARBA" id="ARBA00022840"/>
    </source>
</evidence>
<keyword evidence="9" id="KW-0812">Transmembrane</keyword>
<evidence type="ECO:0000256" key="1">
    <source>
        <dbReference type="ARBA" id="ARBA00001946"/>
    </source>
</evidence>
<comment type="caution">
    <text evidence="11">The sequence shown here is derived from an EMBL/GenBank/DDBJ whole genome shotgun (WGS) entry which is preliminary data.</text>
</comment>
<keyword evidence="8" id="KW-1208">Phospholipid metabolism</keyword>
<dbReference type="SMART" id="SM00046">
    <property type="entry name" value="DAGKc"/>
    <property type="match status" value="1"/>
</dbReference>
<keyword evidence="9" id="KW-1133">Transmembrane helix</keyword>
<evidence type="ECO:0000256" key="2">
    <source>
        <dbReference type="ARBA" id="ARBA00005983"/>
    </source>
</evidence>
<evidence type="ECO:0000313" key="11">
    <source>
        <dbReference type="EMBL" id="MFC6396767.1"/>
    </source>
</evidence>
<dbReference type="GO" id="GO:0016301">
    <property type="term" value="F:kinase activity"/>
    <property type="evidence" value="ECO:0007669"/>
    <property type="project" value="UniProtKB-KW"/>
</dbReference>
<dbReference type="Proteomes" id="UP001596266">
    <property type="component" value="Unassembled WGS sequence"/>
</dbReference>
<dbReference type="SMART" id="SM00014">
    <property type="entry name" value="acidPPc"/>
    <property type="match status" value="1"/>
</dbReference>
<dbReference type="Pfam" id="PF01569">
    <property type="entry name" value="PAP2"/>
    <property type="match status" value="1"/>
</dbReference>
<dbReference type="PANTHER" id="PTHR12358:SF54">
    <property type="entry name" value="SPHINGOSINE KINASE RELATED PROTEIN"/>
    <property type="match status" value="1"/>
</dbReference>
<organism evidence="11 12">
    <name type="scientific">Luteococcus sanguinis</name>
    <dbReference type="NCBI Taxonomy" id="174038"/>
    <lineage>
        <taxon>Bacteria</taxon>
        <taxon>Bacillati</taxon>
        <taxon>Actinomycetota</taxon>
        <taxon>Actinomycetes</taxon>
        <taxon>Propionibacteriales</taxon>
        <taxon>Propionibacteriaceae</taxon>
        <taxon>Luteococcus</taxon>
    </lineage>
</organism>
<evidence type="ECO:0000256" key="4">
    <source>
        <dbReference type="ARBA" id="ARBA00022741"/>
    </source>
</evidence>
<evidence type="ECO:0000256" key="9">
    <source>
        <dbReference type="SAM" id="Phobius"/>
    </source>
</evidence>
<protein>
    <submittedName>
        <fullName evidence="11">Diacylglycerol kinase family protein</fullName>
    </submittedName>
</protein>
<dbReference type="RefSeq" id="WP_343884234.1">
    <property type="nucleotide sequence ID" value="NZ_BAAAKI010000001.1"/>
</dbReference>
<evidence type="ECO:0000259" key="10">
    <source>
        <dbReference type="PROSITE" id="PS50146"/>
    </source>
</evidence>
<comment type="similarity">
    <text evidence="2">Belongs to the diacylglycerol/lipid kinase family.</text>
</comment>
<feature type="transmembrane region" description="Helical" evidence="9">
    <location>
        <begin position="159"/>
        <end position="179"/>
    </location>
</feature>
<dbReference type="InterPro" id="IPR050187">
    <property type="entry name" value="Lipid_Phosphate_FormReg"/>
</dbReference>
<feature type="transmembrane region" description="Helical" evidence="9">
    <location>
        <begin position="55"/>
        <end position="80"/>
    </location>
</feature>
<dbReference type="PANTHER" id="PTHR12358">
    <property type="entry name" value="SPHINGOSINE KINASE"/>
    <property type="match status" value="1"/>
</dbReference>
<sequence length="524" mass="56773">MRRRISRHASLAGFLMFGAAFAVWTWVVLRTSWLVALDRHQLNPHLQASSTAAQYWAAFAIITQPGIVAVALLAMAAWAWQRRFRRLCSALVLGVGFTWPASALVKHLVHRVRPPSPLADVVTHHGWSYPSTHMSMAMLAAVMAIAAMTTTRQARDILWAWRIASVLGVLSVACCRWVMNAHWPSDIVGGALLGGTTASLAAWLAGLHMIPELDRPRRQSGVASRRAAVIYNPTKVFDRATFRRNLEWEFESRGWLDPLWLQTRADDPGREMAQAAIKAGVDLVVVAGGDGTVRVVCSELASTGVRLAIVPAGTGNLLARNLGVPLDEPSALHVAFSGKARPIDLVKVTIDDEPASADHFAVMAGIGIDARIMDATRPELKRTVGSAAYFLAAPQQLASNPMELTFSVDGGAAQERRAMMAVVGNVGSLQGGIQLFPHASAMDGKLDVVIASPRRIVDWAPMLAKVLTRRPQDEGLVDELAGRNVRIEVAERMPYELDGDTAGTARVFEAEVVPGALQLMLPRD</sequence>
<feature type="domain" description="DAGKc" evidence="10">
    <location>
        <begin position="222"/>
        <end position="352"/>
    </location>
</feature>
<evidence type="ECO:0000256" key="7">
    <source>
        <dbReference type="ARBA" id="ARBA00023209"/>
    </source>
</evidence>
<dbReference type="PROSITE" id="PS50146">
    <property type="entry name" value="DAGK"/>
    <property type="match status" value="1"/>
</dbReference>
<keyword evidence="5 11" id="KW-0418">Kinase</keyword>
<keyword evidence="9" id="KW-0472">Membrane</keyword>
<evidence type="ECO:0000256" key="8">
    <source>
        <dbReference type="ARBA" id="ARBA00023264"/>
    </source>
</evidence>
<keyword evidence="4" id="KW-0547">Nucleotide-binding</keyword>
<comment type="cofactor">
    <cofactor evidence="1">
        <name>Mg(2+)</name>
        <dbReference type="ChEBI" id="CHEBI:18420"/>
    </cofactor>
</comment>
<dbReference type="InterPro" id="IPR017438">
    <property type="entry name" value="ATP-NAD_kinase_N"/>
</dbReference>
<dbReference type="InterPro" id="IPR001206">
    <property type="entry name" value="Diacylglycerol_kinase_cat_dom"/>
</dbReference>
<dbReference type="InterPro" id="IPR036938">
    <property type="entry name" value="PAP2/HPO_sf"/>
</dbReference>
<feature type="transmembrane region" description="Helical" evidence="9">
    <location>
        <begin position="87"/>
        <end position="109"/>
    </location>
</feature>
<dbReference type="Gene3D" id="2.60.200.40">
    <property type="match status" value="1"/>
</dbReference>
<evidence type="ECO:0000313" key="12">
    <source>
        <dbReference type="Proteomes" id="UP001596266"/>
    </source>
</evidence>
<proteinExistence type="inferred from homology"/>
<evidence type="ECO:0000256" key="5">
    <source>
        <dbReference type="ARBA" id="ARBA00022777"/>
    </source>
</evidence>